<dbReference type="PANTHER" id="PTHR36834">
    <property type="entry name" value="MEMBRANE PROTEIN-RELATED"/>
    <property type="match status" value="1"/>
</dbReference>
<comment type="caution">
    <text evidence="3">The sequence shown here is derived from an EMBL/GenBank/DDBJ whole genome shotgun (WGS) entry which is preliminary data.</text>
</comment>
<evidence type="ECO:0000259" key="2">
    <source>
        <dbReference type="Pfam" id="PF04892"/>
    </source>
</evidence>
<dbReference type="PANTHER" id="PTHR36834:SF1">
    <property type="entry name" value="INTEGRAL MEMBRANE PROTEIN"/>
    <property type="match status" value="1"/>
</dbReference>
<feature type="transmembrane region" description="Helical" evidence="1">
    <location>
        <begin position="121"/>
        <end position="142"/>
    </location>
</feature>
<evidence type="ECO:0000313" key="4">
    <source>
        <dbReference type="Proteomes" id="UP000257317"/>
    </source>
</evidence>
<organism evidence="3 4">
    <name type="scientific">Lactobacillus rodentium</name>
    <dbReference type="NCBI Taxonomy" id="947835"/>
    <lineage>
        <taxon>Bacteria</taxon>
        <taxon>Bacillati</taxon>
        <taxon>Bacillota</taxon>
        <taxon>Bacilli</taxon>
        <taxon>Lactobacillales</taxon>
        <taxon>Lactobacillaceae</taxon>
        <taxon>Lactobacillus</taxon>
    </lineage>
</organism>
<dbReference type="EMBL" id="BFBY01000003">
    <property type="protein sequence ID" value="GBG04599.1"/>
    <property type="molecule type" value="Genomic_DNA"/>
</dbReference>
<dbReference type="AlphaFoldDB" id="A0A2Z6TSB6"/>
<evidence type="ECO:0000313" key="3">
    <source>
        <dbReference type="EMBL" id="GBG04599.1"/>
    </source>
</evidence>
<dbReference type="InterPro" id="IPR006976">
    <property type="entry name" value="VanZ-like"/>
</dbReference>
<dbReference type="OrthoDB" id="4822551at2"/>
<dbReference type="Proteomes" id="UP000257317">
    <property type="component" value="Unassembled WGS sequence"/>
</dbReference>
<protein>
    <submittedName>
        <fullName evidence="3">Glycopeptide antibiotics resistance protein</fullName>
    </submittedName>
</protein>
<reference evidence="4" key="1">
    <citation type="submission" date="2018-03" db="EMBL/GenBank/DDBJ databases">
        <title>New taxa in the Lactobacillus gasseri group.</title>
        <authorList>
            <person name="Tanizawa Y."/>
            <person name="Tohno M."/>
            <person name="Endo A."/>
            <person name="Arita M."/>
        </authorList>
    </citation>
    <scope>NUCLEOTIDE SEQUENCE [LARGE SCALE GENOMIC DNA]</scope>
    <source>
        <strain evidence="4">DSM 24759</strain>
    </source>
</reference>
<dbReference type="Pfam" id="PF04892">
    <property type="entry name" value="VanZ"/>
    <property type="match status" value="1"/>
</dbReference>
<name>A0A2Z6TSB6_9LACO</name>
<gene>
    <name evidence="3" type="primary">vanZ</name>
    <name evidence="3" type="ORF">LrDSM24759_05130</name>
</gene>
<proteinExistence type="predicted"/>
<sequence>MLFLQPLYNILTNSPASRINHFALLKLIFYSLDKTILYFLIFAFLRLCWLIFVRHRRSLFSETCVWIFAFYLILLMMLTTFRDTYFPWQWSLNLHRSFSDINLVFLKETWKLTRGASLLDFFYNSLGNIIWFIPFGALLPIVLQKKKCFALTTLLGFLLSVTIESFQFVLMTGVSDIDDVFFNVCGAILGYGIYVLVKNFHHRISN</sequence>
<feature type="transmembrane region" description="Helical" evidence="1">
    <location>
        <begin position="64"/>
        <end position="81"/>
    </location>
</feature>
<accession>A0A2Z6TSB6</accession>
<feature type="domain" description="VanZ-like" evidence="2">
    <location>
        <begin position="68"/>
        <end position="197"/>
    </location>
</feature>
<feature type="transmembrane region" description="Helical" evidence="1">
    <location>
        <begin position="35"/>
        <end position="52"/>
    </location>
</feature>
<keyword evidence="4" id="KW-1185">Reference proteome</keyword>
<dbReference type="RefSeq" id="WP_117117945.1">
    <property type="nucleotide sequence ID" value="NZ_BFBY01000003.1"/>
</dbReference>
<dbReference type="InterPro" id="IPR053150">
    <property type="entry name" value="Teicoplanin_resist-assoc"/>
</dbReference>
<keyword evidence="1" id="KW-0472">Membrane</keyword>
<feature type="transmembrane region" description="Helical" evidence="1">
    <location>
        <begin position="180"/>
        <end position="197"/>
    </location>
</feature>
<keyword evidence="1" id="KW-1133">Transmembrane helix</keyword>
<feature type="transmembrane region" description="Helical" evidence="1">
    <location>
        <begin position="149"/>
        <end position="174"/>
    </location>
</feature>
<keyword evidence="1" id="KW-0812">Transmembrane</keyword>
<evidence type="ECO:0000256" key="1">
    <source>
        <dbReference type="SAM" id="Phobius"/>
    </source>
</evidence>